<dbReference type="SUPFAM" id="SSF56935">
    <property type="entry name" value="Porins"/>
    <property type="match status" value="1"/>
</dbReference>
<proteinExistence type="predicted"/>
<dbReference type="RefSeq" id="WP_152646741.1">
    <property type="nucleotide sequence ID" value="NZ_CP059735.1"/>
</dbReference>
<evidence type="ECO:0000313" key="2">
    <source>
        <dbReference type="Proteomes" id="UP000032568"/>
    </source>
</evidence>
<name>A0AAE9YRU4_9GAMM</name>
<dbReference type="Proteomes" id="UP000032568">
    <property type="component" value="Chromosome"/>
</dbReference>
<organism evidence="1 2">
    <name type="scientific">Thalassomonas actiniarum</name>
    <dbReference type="NCBI Taxonomy" id="485447"/>
    <lineage>
        <taxon>Bacteria</taxon>
        <taxon>Pseudomonadati</taxon>
        <taxon>Pseudomonadota</taxon>
        <taxon>Gammaproteobacteria</taxon>
        <taxon>Alteromonadales</taxon>
        <taxon>Colwelliaceae</taxon>
        <taxon>Thalassomonas</taxon>
    </lineage>
</organism>
<dbReference type="EMBL" id="CP059735">
    <property type="protein sequence ID" value="WDE00070.1"/>
    <property type="molecule type" value="Genomic_DNA"/>
</dbReference>
<dbReference type="KEGG" id="tact:SG35_005260"/>
<keyword evidence="2" id="KW-1185">Reference proteome</keyword>
<reference evidence="1 2" key="2">
    <citation type="journal article" date="2022" name="Mar. Drugs">
        <title>Bioassay-Guided Fractionation Leads to the Detection of Cholic Acid Generated by the Rare Thalassomonas sp.</title>
        <authorList>
            <person name="Pheiffer F."/>
            <person name="Schneider Y.K."/>
            <person name="Hansen E.H."/>
            <person name="Andersen J.H."/>
            <person name="Isaksson J."/>
            <person name="Busche T."/>
            <person name="R C."/>
            <person name="Kalinowski J."/>
            <person name="Zyl L.V."/>
            <person name="Trindade M."/>
        </authorList>
    </citation>
    <scope>NUCLEOTIDE SEQUENCE [LARGE SCALE GENOMIC DNA]</scope>
    <source>
        <strain evidence="1 2">A5K-106</strain>
    </source>
</reference>
<evidence type="ECO:0000313" key="1">
    <source>
        <dbReference type="EMBL" id="WDE00070.1"/>
    </source>
</evidence>
<dbReference type="AlphaFoldDB" id="A0AAE9YRU4"/>
<accession>A0AAE9YRU4</accession>
<dbReference type="Gene3D" id="2.40.160.10">
    <property type="entry name" value="Porin"/>
    <property type="match status" value="1"/>
</dbReference>
<sequence>MSTPSLAEVSINGFGSIVAAKLTSGDGYIAEYPNVAIYEGSSVDFSKETRLGIQISADINEKTSVTSQLIMRSANDYDVELSWLFLSYQIDNDKKVQLGRLRLPVYHFSEYMDVGYAYPWLRIPSDTYSLDVTNYNGVRYKQSFQISDYVLEATALFGREKDEDSELISYLFPKQIDREFKNLYGGVLNFDMDTFVVRSSYVKGNLEETRHLQGWLATVLGFEDTYISDLGTVDENGDPLVAADTEYDISFFDVSVQWHLDNFHFFAEYNKFKPFYKSYFGSISYSFDEFEPYLLWSKFDLEEAWESHDTTAIGVRYNFMPGMALKFDVSRFDDTGYNPFTREPNPVYKADDDGDGDVTIVSMAIDFVF</sequence>
<evidence type="ECO:0008006" key="3">
    <source>
        <dbReference type="Google" id="ProtNLM"/>
    </source>
</evidence>
<protein>
    <recommendedName>
        <fullName evidence="3">Porin domain-containing protein</fullName>
    </recommendedName>
</protein>
<gene>
    <name evidence="1" type="ORF">SG35_005260</name>
</gene>
<dbReference type="InterPro" id="IPR023614">
    <property type="entry name" value="Porin_dom_sf"/>
</dbReference>
<reference evidence="1 2" key="1">
    <citation type="journal article" date="2015" name="Genome Announc.">
        <title>Draft Genome Sequences of Marine Isolates of Thalassomonas viridans and Thalassomonas actiniarum.</title>
        <authorList>
            <person name="Olonade I."/>
            <person name="van Zyl L.J."/>
            <person name="Trindade M."/>
        </authorList>
    </citation>
    <scope>NUCLEOTIDE SEQUENCE [LARGE SCALE GENOMIC DNA]</scope>
    <source>
        <strain evidence="1 2">A5K-106</strain>
    </source>
</reference>